<evidence type="ECO:0000313" key="2">
    <source>
        <dbReference type="Proteomes" id="UP001218218"/>
    </source>
</evidence>
<reference evidence="1" key="1">
    <citation type="submission" date="2023-03" db="EMBL/GenBank/DDBJ databases">
        <title>Massive genome expansion in bonnet fungi (Mycena s.s.) driven by repeated elements and novel gene families across ecological guilds.</title>
        <authorList>
            <consortium name="Lawrence Berkeley National Laboratory"/>
            <person name="Harder C.B."/>
            <person name="Miyauchi S."/>
            <person name="Viragh M."/>
            <person name="Kuo A."/>
            <person name="Thoen E."/>
            <person name="Andreopoulos B."/>
            <person name="Lu D."/>
            <person name="Skrede I."/>
            <person name="Drula E."/>
            <person name="Henrissat B."/>
            <person name="Morin E."/>
            <person name="Kohler A."/>
            <person name="Barry K."/>
            <person name="LaButti K."/>
            <person name="Morin E."/>
            <person name="Salamov A."/>
            <person name="Lipzen A."/>
            <person name="Mereny Z."/>
            <person name="Hegedus B."/>
            <person name="Baldrian P."/>
            <person name="Stursova M."/>
            <person name="Weitz H."/>
            <person name="Taylor A."/>
            <person name="Grigoriev I.V."/>
            <person name="Nagy L.G."/>
            <person name="Martin F."/>
            <person name="Kauserud H."/>
        </authorList>
    </citation>
    <scope>NUCLEOTIDE SEQUENCE</scope>
    <source>
        <strain evidence="1">CBHHK002</strain>
    </source>
</reference>
<accession>A0AAD6ZIK5</accession>
<protein>
    <submittedName>
        <fullName evidence="1">Uncharacterized protein</fullName>
    </submittedName>
</protein>
<sequence length="240" mass="26451">MAASPHRREAGSTRVVCSLPRHALRRAWWPSAPGAHRPSSSHHAPRRHTHLPYLSRCTAGDEYVPLSAPRRLDATRLRAPARYIADLRRSPTVVASLPLRSSSPSIPGSPPARLAPAQIYQMRIGTLGVCVRSWVRARRRRRVDRTPSSSLLASSSGTICAATAQSPHFDFHVVESHRRCPIGHDTGPLRAPGHRRARVVPQARHPVFVRLFWCGARSTVGGRRGRYGLPATSRQRVGSA</sequence>
<comment type="caution">
    <text evidence="1">The sequence shown here is derived from an EMBL/GenBank/DDBJ whole genome shotgun (WGS) entry which is preliminary data.</text>
</comment>
<evidence type="ECO:0000313" key="1">
    <source>
        <dbReference type="EMBL" id="KAJ7323173.1"/>
    </source>
</evidence>
<proteinExistence type="predicted"/>
<dbReference type="AlphaFoldDB" id="A0AAD6ZIK5"/>
<dbReference type="EMBL" id="JARIHO010000047">
    <property type="protein sequence ID" value="KAJ7323173.1"/>
    <property type="molecule type" value="Genomic_DNA"/>
</dbReference>
<gene>
    <name evidence="1" type="ORF">DFH08DRAFT_349470</name>
</gene>
<name>A0AAD6ZIK5_9AGAR</name>
<dbReference type="Proteomes" id="UP001218218">
    <property type="component" value="Unassembled WGS sequence"/>
</dbReference>
<organism evidence="1 2">
    <name type="scientific">Mycena albidolilacea</name>
    <dbReference type="NCBI Taxonomy" id="1033008"/>
    <lineage>
        <taxon>Eukaryota</taxon>
        <taxon>Fungi</taxon>
        <taxon>Dikarya</taxon>
        <taxon>Basidiomycota</taxon>
        <taxon>Agaricomycotina</taxon>
        <taxon>Agaricomycetes</taxon>
        <taxon>Agaricomycetidae</taxon>
        <taxon>Agaricales</taxon>
        <taxon>Marasmiineae</taxon>
        <taxon>Mycenaceae</taxon>
        <taxon>Mycena</taxon>
    </lineage>
</organism>
<keyword evidence="2" id="KW-1185">Reference proteome</keyword>